<dbReference type="InterPro" id="IPR001757">
    <property type="entry name" value="P_typ_ATPase"/>
</dbReference>
<keyword evidence="17" id="KW-0378">Hydrolase</keyword>
<name>K6XFL4_9ALTE</name>
<dbReference type="InterPro" id="IPR018303">
    <property type="entry name" value="ATPase_P-typ_P_site"/>
</dbReference>
<keyword evidence="8 15" id="KW-0547">Nucleotide-binding</keyword>
<evidence type="ECO:0000256" key="5">
    <source>
        <dbReference type="ARBA" id="ARBA00022553"/>
    </source>
</evidence>
<evidence type="ECO:0000256" key="4">
    <source>
        <dbReference type="ARBA" id="ARBA00022475"/>
    </source>
</evidence>
<dbReference type="GO" id="GO:0055070">
    <property type="term" value="P:copper ion homeostasis"/>
    <property type="evidence" value="ECO:0007669"/>
    <property type="project" value="TreeGrafter"/>
</dbReference>
<organism evidence="17 18">
    <name type="scientific">Paraglaciecola arctica BSs20135</name>
    <dbReference type="NCBI Taxonomy" id="493475"/>
    <lineage>
        <taxon>Bacteria</taxon>
        <taxon>Pseudomonadati</taxon>
        <taxon>Pseudomonadota</taxon>
        <taxon>Gammaproteobacteria</taxon>
        <taxon>Alteromonadales</taxon>
        <taxon>Alteromonadaceae</taxon>
        <taxon>Paraglaciecola</taxon>
    </lineage>
</organism>
<dbReference type="InterPro" id="IPR017969">
    <property type="entry name" value="Heavy-metal-associated_CS"/>
</dbReference>
<dbReference type="SUPFAM" id="SSF56784">
    <property type="entry name" value="HAD-like"/>
    <property type="match status" value="1"/>
</dbReference>
<dbReference type="Gene3D" id="3.30.70.100">
    <property type="match status" value="1"/>
</dbReference>
<dbReference type="GO" id="GO:0005886">
    <property type="term" value="C:plasma membrane"/>
    <property type="evidence" value="ECO:0007669"/>
    <property type="project" value="UniProtKB-SubCell"/>
</dbReference>
<dbReference type="NCBIfam" id="TIGR01525">
    <property type="entry name" value="ATPase-IB_hvy"/>
    <property type="match status" value="1"/>
</dbReference>
<dbReference type="Pfam" id="PF00702">
    <property type="entry name" value="Hydrolase"/>
    <property type="match status" value="1"/>
</dbReference>
<evidence type="ECO:0000256" key="10">
    <source>
        <dbReference type="ARBA" id="ARBA00022842"/>
    </source>
</evidence>
<dbReference type="InterPro" id="IPR006121">
    <property type="entry name" value="HMA_dom"/>
</dbReference>
<proteinExistence type="inferred from homology"/>
<evidence type="ECO:0000313" key="18">
    <source>
        <dbReference type="Proteomes" id="UP000006327"/>
    </source>
</evidence>
<dbReference type="NCBIfam" id="TIGR01512">
    <property type="entry name" value="ATPase-IB2_Cd"/>
    <property type="match status" value="1"/>
</dbReference>
<evidence type="ECO:0000256" key="6">
    <source>
        <dbReference type="ARBA" id="ARBA00022692"/>
    </source>
</evidence>
<keyword evidence="6 15" id="KW-0812">Transmembrane</keyword>
<keyword evidence="12 15" id="KW-1133">Transmembrane helix</keyword>
<dbReference type="InterPro" id="IPR023298">
    <property type="entry name" value="ATPase_P-typ_TM_dom_sf"/>
</dbReference>
<dbReference type="CDD" id="cd02079">
    <property type="entry name" value="P-type_ATPase_HM"/>
    <property type="match status" value="1"/>
</dbReference>
<keyword evidence="13" id="KW-0406">Ion transport</keyword>
<dbReference type="InterPro" id="IPR059000">
    <property type="entry name" value="ATPase_P-type_domA"/>
</dbReference>
<dbReference type="Pfam" id="PF00122">
    <property type="entry name" value="E1-E2_ATPase"/>
    <property type="match status" value="1"/>
</dbReference>
<dbReference type="SUPFAM" id="SSF55008">
    <property type="entry name" value="HMA, heavy metal-associated domain"/>
    <property type="match status" value="1"/>
</dbReference>
<dbReference type="InterPro" id="IPR021993">
    <property type="entry name" value="ATPase-cat-bd"/>
</dbReference>
<dbReference type="SUPFAM" id="SSF81665">
    <property type="entry name" value="Calcium ATPase, transmembrane domain M"/>
    <property type="match status" value="1"/>
</dbReference>
<dbReference type="FunFam" id="3.30.70.100:FF:000005">
    <property type="entry name" value="Copper-exporting P-type ATPase A"/>
    <property type="match status" value="1"/>
</dbReference>
<dbReference type="EC" id="3.6.3.4" evidence="17"/>
<keyword evidence="3" id="KW-0813">Transport</keyword>
<dbReference type="PROSITE" id="PS00154">
    <property type="entry name" value="ATPASE_E1_E2"/>
    <property type="match status" value="1"/>
</dbReference>
<evidence type="ECO:0000256" key="2">
    <source>
        <dbReference type="ARBA" id="ARBA00006024"/>
    </source>
</evidence>
<dbReference type="NCBIfam" id="TIGR01494">
    <property type="entry name" value="ATPase_P-type"/>
    <property type="match status" value="1"/>
</dbReference>
<dbReference type="InterPro" id="IPR008250">
    <property type="entry name" value="ATPase_P-typ_transduc_dom_A_sf"/>
</dbReference>
<dbReference type="GO" id="GO:0005507">
    <property type="term" value="F:copper ion binding"/>
    <property type="evidence" value="ECO:0007669"/>
    <property type="project" value="TreeGrafter"/>
</dbReference>
<dbReference type="Gene3D" id="3.40.50.1000">
    <property type="entry name" value="HAD superfamily/HAD-like"/>
    <property type="match status" value="1"/>
</dbReference>
<dbReference type="Gene3D" id="3.40.1110.10">
    <property type="entry name" value="Calcium-transporting ATPase, cytoplasmic domain N"/>
    <property type="match status" value="1"/>
</dbReference>
<feature type="transmembrane region" description="Helical" evidence="15">
    <location>
        <begin position="388"/>
        <end position="410"/>
    </location>
</feature>
<evidence type="ECO:0000256" key="13">
    <source>
        <dbReference type="ARBA" id="ARBA00023065"/>
    </source>
</evidence>
<evidence type="ECO:0000256" key="11">
    <source>
        <dbReference type="ARBA" id="ARBA00022967"/>
    </source>
</evidence>
<dbReference type="PANTHER" id="PTHR43520">
    <property type="entry name" value="ATP7, ISOFORM B"/>
    <property type="match status" value="1"/>
</dbReference>
<dbReference type="Proteomes" id="UP000006327">
    <property type="component" value="Unassembled WGS sequence"/>
</dbReference>
<dbReference type="InterPro" id="IPR027256">
    <property type="entry name" value="P-typ_ATPase_IB"/>
</dbReference>
<dbReference type="InterPro" id="IPR036163">
    <property type="entry name" value="HMA_dom_sf"/>
</dbReference>
<dbReference type="PRINTS" id="PR00943">
    <property type="entry name" value="CUATPASE"/>
</dbReference>
<dbReference type="PRINTS" id="PR00119">
    <property type="entry name" value="CATATPASE"/>
</dbReference>
<protein>
    <submittedName>
        <fullName evidence="17">Cu2+-exporting ATPase</fullName>
        <ecNumber evidence="17">3.6.3.4</ecNumber>
    </submittedName>
</protein>
<reference evidence="17 18" key="1">
    <citation type="journal article" date="2017" name="Antonie Van Leeuwenhoek">
        <title>Rhizobium rhizosphaerae sp. nov., a novel species isolated from rice rhizosphere.</title>
        <authorList>
            <person name="Zhao J.J."/>
            <person name="Zhang J."/>
            <person name="Zhang R.J."/>
            <person name="Zhang C.W."/>
            <person name="Yin H.Q."/>
            <person name="Zhang X.X."/>
        </authorList>
    </citation>
    <scope>NUCLEOTIDE SEQUENCE [LARGE SCALE GENOMIC DNA]</scope>
    <source>
        <strain evidence="17 18">BSs20135</strain>
    </source>
</reference>
<feature type="transmembrane region" description="Helical" evidence="15">
    <location>
        <begin position="178"/>
        <end position="200"/>
    </location>
</feature>
<sequence>MAEAIVKNGLEDYYHYRSEFAEKAAENEDELLQKLKVFDDESILQEFVESQQDASEIQLTISGINCAACGWLIEKQLAKLSGVLKVGVNVSARRASVTWNNKKLKLSQILNHIENIGYHAKPFQPEQHEASFRQENKAFLKRLGLAGLMTMQVMMLNVGVFFDLFGHIDPQTKQYFNWISLLLTTPVILYSASGFYSSAIRALRAKVVNMDVPITLALTLTYVSGVFATAQNSGQTYFESLCMFVFLLLISRYLEHSARYKASQLSANMLEYMPSTANLLVGNQITPVLAKSLVAEQLVLVKSGEMVPIDGVILEGEGQLDEAMLTGEFDLVSKSIGETVFAGTVNQLGTLTIKVNKSLKNSMLNQINILQNKALLSKPKIASLADQFSQYFVMAVLVISLSSYIIWLQIDASQALWITISILIATCPCALGLATPSALSCAVAHLNSKGILLKRADALEQISQVDWVALDKTGTLTEGKFTIAEFFCAPELDKAQCLQMAASLEQYSSHPIAKAFSELPCGYLVSDFSAKIGQGVTGTIDGVSYKLGSQHFIGLDVPIQMQSCNAFLTTVDKVLCGFLLTDKIRTSSVELINAIKVKQLTLLSGDIPSVVESVANTLKIPNWLAQQTPEDKLKVIKQAQANKHVVLMVGDGINDGPVLAQADVSVTLGAGSDLAKSSADVILLDNSLEKIGLVFAIAKRCKRKIIQNMSWALGYNLLILPLAVTGLLSPWMAVVGMSLSSLIVVVNSIRLLK</sequence>
<keyword evidence="7 15" id="KW-0479">Metal-binding</keyword>
<feature type="transmembrane region" description="Helical" evidence="15">
    <location>
        <begin position="416"/>
        <end position="446"/>
    </location>
</feature>
<dbReference type="NCBIfam" id="TIGR01511">
    <property type="entry name" value="ATPase-IB1_Cu"/>
    <property type="match status" value="1"/>
</dbReference>
<dbReference type="InterPro" id="IPR023299">
    <property type="entry name" value="ATPase_P-typ_cyto_dom_N"/>
</dbReference>
<evidence type="ECO:0000256" key="8">
    <source>
        <dbReference type="ARBA" id="ARBA00022741"/>
    </source>
</evidence>
<evidence type="ECO:0000259" key="16">
    <source>
        <dbReference type="PROSITE" id="PS50846"/>
    </source>
</evidence>
<evidence type="ECO:0000256" key="7">
    <source>
        <dbReference type="ARBA" id="ARBA00022723"/>
    </source>
</evidence>
<feature type="transmembrane region" description="Helical" evidence="15">
    <location>
        <begin position="709"/>
        <end position="728"/>
    </location>
</feature>
<dbReference type="Gene3D" id="2.70.150.10">
    <property type="entry name" value="Calcium-transporting ATPase, cytoplasmic transduction domain A"/>
    <property type="match status" value="1"/>
</dbReference>
<dbReference type="Pfam" id="PF00403">
    <property type="entry name" value="HMA"/>
    <property type="match status" value="1"/>
</dbReference>
<dbReference type="PANTHER" id="PTHR43520:SF5">
    <property type="entry name" value="CATION-TRANSPORTING P-TYPE ATPASE-RELATED"/>
    <property type="match status" value="1"/>
</dbReference>
<feature type="transmembrane region" description="Helical" evidence="15">
    <location>
        <begin position="212"/>
        <end position="230"/>
    </location>
</feature>
<evidence type="ECO:0000313" key="17">
    <source>
        <dbReference type="EMBL" id="GAC19429.1"/>
    </source>
</evidence>
<dbReference type="GO" id="GO:0005524">
    <property type="term" value="F:ATP binding"/>
    <property type="evidence" value="ECO:0007669"/>
    <property type="project" value="UniProtKB-UniRule"/>
</dbReference>
<evidence type="ECO:0000256" key="1">
    <source>
        <dbReference type="ARBA" id="ARBA00004651"/>
    </source>
</evidence>
<keyword evidence="9 15" id="KW-0067">ATP-binding</keyword>
<evidence type="ECO:0000256" key="15">
    <source>
        <dbReference type="RuleBase" id="RU362081"/>
    </source>
</evidence>
<comment type="similarity">
    <text evidence="2 15">Belongs to the cation transport ATPase (P-type) (TC 3.A.3) family. Type IB subfamily.</text>
</comment>
<dbReference type="InterPro" id="IPR023214">
    <property type="entry name" value="HAD_sf"/>
</dbReference>
<dbReference type="Pfam" id="PF12156">
    <property type="entry name" value="ATPase-cat_bd"/>
    <property type="match status" value="1"/>
</dbReference>
<dbReference type="EMBL" id="BAEO01000031">
    <property type="protein sequence ID" value="GAC19429.1"/>
    <property type="molecule type" value="Genomic_DNA"/>
</dbReference>
<dbReference type="SUPFAM" id="SSF81653">
    <property type="entry name" value="Calcium ATPase, transduction domain A"/>
    <property type="match status" value="1"/>
</dbReference>
<keyword evidence="18" id="KW-1185">Reference proteome</keyword>
<feature type="domain" description="HMA" evidence="16">
    <location>
        <begin position="55"/>
        <end position="121"/>
    </location>
</feature>
<dbReference type="AlphaFoldDB" id="K6XFL4"/>
<dbReference type="eggNOG" id="COG2608">
    <property type="taxonomic scope" value="Bacteria"/>
</dbReference>
<dbReference type="InterPro" id="IPR036412">
    <property type="entry name" value="HAD-like_sf"/>
</dbReference>
<comment type="caution">
    <text evidence="17">The sequence shown here is derived from an EMBL/GenBank/DDBJ whole genome shotgun (WGS) entry which is preliminary data.</text>
</comment>
<comment type="subcellular location">
    <subcellularLocation>
        <location evidence="1">Cell membrane</location>
        <topology evidence="1">Multi-pass membrane protein</topology>
    </subcellularLocation>
</comment>
<gene>
    <name evidence="17" type="primary">copA</name>
    <name evidence="17" type="ORF">GARC_2463</name>
</gene>
<dbReference type="PROSITE" id="PS50846">
    <property type="entry name" value="HMA_2"/>
    <property type="match status" value="1"/>
</dbReference>
<feature type="transmembrane region" description="Helical" evidence="15">
    <location>
        <begin position="143"/>
        <end position="166"/>
    </location>
</feature>
<keyword evidence="4 15" id="KW-1003">Cell membrane</keyword>
<dbReference type="STRING" id="493475.GARC_2463"/>
<evidence type="ECO:0000256" key="14">
    <source>
        <dbReference type="ARBA" id="ARBA00023136"/>
    </source>
</evidence>
<accession>K6XFL4</accession>
<keyword evidence="5" id="KW-0597">Phosphoprotein</keyword>
<dbReference type="eggNOG" id="COG2217">
    <property type="taxonomic scope" value="Bacteria"/>
</dbReference>
<keyword evidence="11" id="KW-1278">Translocase</keyword>
<keyword evidence="10" id="KW-0460">Magnesium</keyword>
<evidence type="ECO:0000256" key="9">
    <source>
        <dbReference type="ARBA" id="ARBA00022840"/>
    </source>
</evidence>
<feature type="transmembrane region" description="Helical" evidence="15">
    <location>
        <begin position="236"/>
        <end position="254"/>
    </location>
</feature>
<evidence type="ECO:0000256" key="3">
    <source>
        <dbReference type="ARBA" id="ARBA00022448"/>
    </source>
</evidence>
<dbReference type="PROSITE" id="PS01047">
    <property type="entry name" value="HMA_1"/>
    <property type="match status" value="1"/>
</dbReference>
<keyword evidence="14 15" id="KW-0472">Membrane</keyword>
<dbReference type="GO" id="GO:0016887">
    <property type="term" value="F:ATP hydrolysis activity"/>
    <property type="evidence" value="ECO:0007669"/>
    <property type="project" value="InterPro"/>
</dbReference>
<evidence type="ECO:0000256" key="12">
    <source>
        <dbReference type="ARBA" id="ARBA00022989"/>
    </source>
</evidence>
<dbReference type="GO" id="GO:0043682">
    <property type="term" value="F:P-type divalent copper transporter activity"/>
    <property type="evidence" value="ECO:0007669"/>
    <property type="project" value="TreeGrafter"/>
</dbReference>